<evidence type="ECO:0000256" key="1">
    <source>
        <dbReference type="SAM" id="MobiDB-lite"/>
    </source>
</evidence>
<reference evidence="2" key="1">
    <citation type="journal article" date="2020" name="Stud. Mycol.">
        <title>101 Dothideomycetes genomes: a test case for predicting lifestyles and emergence of pathogens.</title>
        <authorList>
            <person name="Haridas S."/>
            <person name="Albert R."/>
            <person name="Binder M."/>
            <person name="Bloem J."/>
            <person name="Labutti K."/>
            <person name="Salamov A."/>
            <person name="Andreopoulos B."/>
            <person name="Baker S."/>
            <person name="Barry K."/>
            <person name="Bills G."/>
            <person name="Bluhm B."/>
            <person name="Cannon C."/>
            <person name="Castanera R."/>
            <person name="Culley D."/>
            <person name="Daum C."/>
            <person name="Ezra D."/>
            <person name="Gonzalez J."/>
            <person name="Henrissat B."/>
            <person name="Kuo A."/>
            <person name="Liang C."/>
            <person name="Lipzen A."/>
            <person name="Lutzoni F."/>
            <person name="Magnuson J."/>
            <person name="Mondo S."/>
            <person name="Nolan M."/>
            <person name="Ohm R."/>
            <person name="Pangilinan J."/>
            <person name="Park H.-J."/>
            <person name="Ramirez L."/>
            <person name="Alfaro M."/>
            <person name="Sun H."/>
            <person name="Tritt A."/>
            <person name="Yoshinaga Y."/>
            <person name="Zwiers L.-H."/>
            <person name="Turgeon B."/>
            <person name="Goodwin S."/>
            <person name="Spatafora J."/>
            <person name="Crous P."/>
            <person name="Grigoriev I."/>
        </authorList>
    </citation>
    <scope>NUCLEOTIDE SEQUENCE</scope>
    <source>
        <strain evidence="2">CBS 269.34</strain>
    </source>
</reference>
<feature type="region of interest" description="Disordered" evidence="1">
    <location>
        <begin position="1"/>
        <end position="29"/>
    </location>
</feature>
<dbReference type="Proteomes" id="UP000799750">
    <property type="component" value="Unassembled WGS sequence"/>
</dbReference>
<protein>
    <submittedName>
        <fullName evidence="2">Uncharacterized protein</fullName>
    </submittedName>
</protein>
<feature type="region of interest" description="Disordered" evidence="1">
    <location>
        <begin position="44"/>
        <end position="129"/>
    </location>
</feature>
<name>A0A6A6QY94_9PEZI</name>
<feature type="compositionally biased region" description="Low complexity" evidence="1">
    <location>
        <begin position="106"/>
        <end position="121"/>
    </location>
</feature>
<dbReference type="EMBL" id="MU004186">
    <property type="protein sequence ID" value="KAF2497425.1"/>
    <property type="molecule type" value="Genomic_DNA"/>
</dbReference>
<organism evidence="2 3">
    <name type="scientific">Lophium mytilinum</name>
    <dbReference type="NCBI Taxonomy" id="390894"/>
    <lineage>
        <taxon>Eukaryota</taxon>
        <taxon>Fungi</taxon>
        <taxon>Dikarya</taxon>
        <taxon>Ascomycota</taxon>
        <taxon>Pezizomycotina</taxon>
        <taxon>Dothideomycetes</taxon>
        <taxon>Pleosporomycetidae</taxon>
        <taxon>Mytilinidiales</taxon>
        <taxon>Mytilinidiaceae</taxon>
        <taxon>Lophium</taxon>
    </lineage>
</organism>
<feature type="compositionally biased region" description="Basic and acidic residues" evidence="1">
    <location>
        <begin position="56"/>
        <end position="73"/>
    </location>
</feature>
<proteinExistence type="predicted"/>
<accession>A0A6A6QY94</accession>
<evidence type="ECO:0000313" key="3">
    <source>
        <dbReference type="Proteomes" id="UP000799750"/>
    </source>
</evidence>
<dbReference type="AlphaFoldDB" id="A0A6A6QY94"/>
<keyword evidence="3" id="KW-1185">Reference proteome</keyword>
<evidence type="ECO:0000313" key="2">
    <source>
        <dbReference type="EMBL" id="KAF2497425.1"/>
    </source>
</evidence>
<sequence length="195" mass="20969">MSAGGRGAQCSRAALPSDQAAQSQRRGGWSSYLAAHGVIAAITQHNGTPRGLHSNRRADAEDSRTQRFQREQQTRPSAPAHQPHRRTQQGQIGRVASGSRVLCGPPLRRANASPAAANSGGTPDAAPRFNLEGTCDSLEKRVSWTTRAAGKPSGRAFDPRLTLDELYVLFLSPCRLGVLRGRRGQDALGWRQARG</sequence>
<gene>
    <name evidence="2" type="ORF">BU16DRAFT_616067</name>
</gene>